<dbReference type="Proteomes" id="UP001597191">
    <property type="component" value="Unassembled WGS sequence"/>
</dbReference>
<keyword evidence="8" id="KW-0067">ATP-binding</keyword>
<keyword evidence="5 15" id="KW-0808">Transferase</keyword>
<dbReference type="Pfam" id="PF13614">
    <property type="entry name" value="AAA_31"/>
    <property type="match status" value="1"/>
</dbReference>
<evidence type="ECO:0000256" key="8">
    <source>
        <dbReference type="ARBA" id="ARBA00022840"/>
    </source>
</evidence>
<reference evidence="16" key="1">
    <citation type="journal article" date="2019" name="Int. J. Syst. Evol. Microbiol.">
        <title>The Global Catalogue of Microorganisms (GCM) 10K type strain sequencing project: providing services to taxonomists for standard genome sequencing and annotation.</title>
        <authorList>
            <consortium name="The Broad Institute Genomics Platform"/>
            <consortium name="The Broad Institute Genome Sequencing Center for Infectious Disease"/>
            <person name="Wu L."/>
            <person name="Ma J."/>
        </authorList>
    </citation>
    <scope>NUCLEOTIDE SEQUENCE [LARGE SCALE GENOMIC DNA]</scope>
    <source>
        <strain evidence="16">CCM 8937</strain>
    </source>
</reference>
<evidence type="ECO:0000256" key="13">
    <source>
        <dbReference type="ARBA" id="ARBA00051245"/>
    </source>
</evidence>
<dbReference type="PANTHER" id="PTHR32309:SF13">
    <property type="entry name" value="FERRIC ENTEROBACTIN TRANSPORT PROTEIN FEPE"/>
    <property type="match status" value="1"/>
</dbReference>
<comment type="catalytic activity">
    <reaction evidence="13">
        <text>L-tyrosyl-[protein] + ATP = O-phospho-L-tyrosyl-[protein] + ADP + H(+)</text>
        <dbReference type="Rhea" id="RHEA:10596"/>
        <dbReference type="Rhea" id="RHEA-COMP:10136"/>
        <dbReference type="Rhea" id="RHEA-COMP:20101"/>
        <dbReference type="ChEBI" id="CHEBI:15378"/>
        <dbReference type="ChEBI" id="CHEBI:30616"/>
        <dbReference type="ChEBI" id="CHEBI:46858"/>
        <dbReference type="ChEBI" id="CHEBI:61978"/>
        <dbReference type="ChEBI" id="CHEBI:456216"/>
        <dbReference type="EC" id="2.7.10.2"/>
    </reaction>
</comment>
<evidence type="ECO:0000256" key="7">
    <source>
        <dbReference type="ARBA" id="ARBA00022777"/>
    </source>
</evidence>
<dbReference type="PANTHER" id="PTHR32309">
    <property type="entry name" value="TYROSINE-PROTEIN KINASE"/>
    <property type="match status" value="1"/>
</dbReference>
<dbReference type="InterPro" id="IPR005702">
    <property type="entry name" value="Wzc-like_C"/>
</dbReference>
<keyword evidence="9" id="KW-0972">Capsule biogenesis/degradation</keyword>
<dbReference type="SUPFAM" id="SSF52540">
    <property type="entry name" value="P-loop containing nucleoside triphosphate hydrolases"/>
    <property type="match status" value="1"/>
</dbReference>
<evidence type="ECO:0000256" key="10">
    <source>
        <dbReference type="ARBA" id="ARBA00023137"/>
    </source>
</evidence>
<keyword evidence="7 15" id="KW-0418">Kinase</keyword>
<dbReference type="RefSeq" id="WP_225420241.1">
    <property type="nucleotide sequence ID" value="NZ_JBHTOH010000009.1"/>
</dbReference>
<evidence type="ECO:0000256" key="12">
    <source>
        <dbReference type="ARBA" id="ARBA00024964"/>
    </source>
</evidence>
<keyword evidence="11" id="KW-0270">Exopolysaccharide synthesis</keyword>
<dbReference type="CDD" id="cd05387">
    <property type="entry name" value="BY-kinase"/>
    <property type="match status" value="1"/>
</dbReference>
<evidence type="ECO:0000313" key="16">
    <source>
        <dbReference type="Proteomes" id="UP001597191"/>
    </source>
</evidence>
<evidence type="ECO:0000256" key="9">
    <source>
        <dbReference type="ARBA" id="ARBA00022903"/>
    </source>
</evidence>
<evidence type="ECO:0000313" key="15">
    <source>
        <dbReference type="EMBL" id="MFD1410160.1"/>
    </source>
</evidence>
<dbReference type="InterPro" id="IPR027417">
    <property type="entry name" value="P-loop_NTPase"/>
</dbReference>
<evidence type="ECO:0000256" key="1">
    <source>
        <dbReference type="ARBA" id="ARBA00005132"/>
    </source>
</evidence>
<dbReference type="EMBL" id="JBHTOH010000009">
    <property type="protein sequence ID" value="MFD1410160.1"/>
    <property type="molecule type" value="Genomic_DNA"/>
</dbReference>
<evidence type="ECO:0000256" key="2">
    <source>
        <dbReference type="ARBA" id="ARBA00007316"/>
    </source>
</evidence>
<evidence type="ECO:0000256" key="4">
    <source>
        <dbReference type="ARBA" id="ARBA00019200"/>
    </source>
</evidence>
<evidence type="ECO:0000256" key="6">
    <source>
        <dbReference type="ARBA" id="ARBA00022741"/>
    </source>
</evidence>
<comment type="similarity">
    <text evidence="2">Belongs to the CpsD/CapB family.</text>
</comment>
<evidence type="ECO:0000256" key="3">
    <source>
        <dbReference type="ARBA" id="ARBA00011903"/>
    </source>
</evidence>
<evidence type="ECO:0000259" key="14">
    <source>
        <dbReference type="Pfam" id="PF13614"/>
    </source>
</evidence>
<gene>
    <name evidence="15" type="ORF">ACFQ4R_00755</name>
</gene>
<dbReference type="NCBIfam" id="TIGR01007">
    <property type="entry name" value="eps_fam"/>
    <property type="match status" value="1"/>
</dbReference>
<evidence type="ECO:0000256" key="5">
    <source>
        <dbReference type="ARBA" id="ARBA00022679"/>
    </source>
</evidence>
<comment type="pathway">
    <text evidence="1">Capsule biogenesis; capsule polysaccharide biosynthesis.</text>
</comment>
<accession>A0ABW4BIX1</accession>
<dbReference type="InterPro" id="IPR050445">
    <property type="entry name" value="Bact_polysacc_biosynth/exp"/>
</dbReference>
<comment type="caution">
    <text evidence="15">The sequence shown here is derived from an EMBL/GenBank/DDBJ whole genome shotgun (WGS) entry which is preliminary data.</text>
</comment>
<name>A0ABW4BIX1_9LACO</name>
<sequence length="176" mass="18851">MLTSTTASEGKSTIIANLAVEFANAGKRVVLVDADLRRSTVNRTFKIKDPNRGLTNLLVHQYHSAMEVTHETGITNLTIVPSGPTPPNPAELLSSQAMSRVLAELERNFDLVIVYAPPILPVTDGQILASIVDGVILVVRQNHTTKAAVKDTKTALEQAHANILGVILNDVKVKGG</sequence>
<comment type="function">
    <text evidence="12">Involved in the regulation of capsular polysaccharide biosynthesis. Autophosphorylation of CpsD attenuates its activity and reduces the level of encapsulation. May be part of a complex that directs the coordinated polymerization and export to the cell surface of the capsular polysaccharide.</text>
</comment>
<protein>
    <recommendedName>
        <fullName evidence="4">Tyrosine-protein kinase CpsD</fullName>
        <ecNumber evidence="3">2.7.10.2</ecNumber>
    </recommendedName>
</protein>
<dbReference type="InterPro" id="IPR025669">
    <property type="entry name" value="AAA_dom"/>
</dbReference>
<keyword evidence="6" id="KW-0547">Nucleotide-binding</keyword>
<dbReference type="EC" id="2.7.10.2" evidence="3"/>
<keyword evidence="10" id="KW-0829">Tyrosine-protein kinase</keyword>
<organism evidence="15 16">
    <name type="scientific">Lapidilactobacillus gannanensis</name>
    <dbReference type="NCBI Taxonomy" id="2486002"/>
    <lineage>
        <taxon>Bacteria</taxon>
        <taxon>Bacillati</taxon>
        <taxon>Bacillota</taxon>
        <taxon>Bacilli</taxon>
        <taxon>Lactobacillales</taxon>
        <taxon>Lactobacillaceae</taxon>
        <taxon>Lapidilactobacillus</taxon>
    </lineage>
</organism>
<proteinExistence type="inferred from homology"/>
<feature type="domain" description="AAA" evidence="14">
    <location>
        <begin position="10"/>
        <end position="151"/>
    </location>
</feature>
<evidence type="ECO:0000256" key="11">
    <source>
        <dbReference type="ARBA" id="ARBA00023169"/>
    </source>
</evidence>
<dbReference type="Gene3D" id="3.40.50.300">
    <property type="entry name" value="P-loop containing nucleotide triphosphate hydrolases"/>
    <property type="match status" value="1"/>
</dbReference>
<keyword evidence="16" id="KW-1185">Reference proteome</keyword>
<dbReference type="GO" id="GO:0004715">
    <property type="term" value="F:non-membrane spanning protein tyrosine kinase activity"/>
    <property type="evidence" value="ECO:0007669"/>
    <property type="project" value="UniProtKB-EC"/>
</dbReference>